<name>A0A402A737_9CHLR</name>
<keyword evidence="2" id="KW-0808">Transferase</keyword>
<gene>
    <name evidence="2" type="ORF">KTT_48160</name>
</gene>
<evidence type="ECO:0000313" key="3">
    <source>
        <dbReference type="Proteomes" id="UP000287352"/>
    </source>
</evidence>
<dbReference type="GO" id="GO:0016740">
    <property type="term" value="F:transferase activity"/>
    <property type="evidence" value="ECO:0007669"/>
    <property type="project" value="UniProtKB-KW"/>
</dbReference>
<organism evidence="2 3">
    <name type="scientific">Tengunoibacter tsumagoiensis</name>
    <dbReference type="NCBI Taxonomy" id="2014871"/>
    <lineage>
        <taxon>Bacteria</taxon>
        <taxon>Bacillati</taxon>
        <taxon>Chloroflexota</taxon>
        <taxon>Ktedonobacteria</taxon>
        <taxon>Ktedonobacterales</taxon>
        <taxon>Dictyobacteraceae</taxon>
        <taxon>Tengunoibacter</taxon>
    </lineage>
</organism>
<dbReference type="InterPro" id="IPR029044">
    <property type="entry name" value="Nucleotide-diphossugar_trans"/>
</dbReference>
<evidence type="ECO:0000259" key="1">
    <source>
        <dbReference type="Pfam" id="PF00535"/>
    </source>
</evidence>
<keyword evidence="3" id="KW-1185">Reference proteome</keyword>
<proteinExistence type="predicted"/>
<dbReference type="AlphaFoldDB" id="A0A402A737"/>
<evidence type="ECO:0000313" key="2">
    <source>
        <dbReference type="EMBL" id="GCE14957.1"/>
    </source>
</evidence>
<dbReference type="Proteomes" id="UP000287352">
    <property type="component" value="Unassembled WGS sequence"/>
</dbReference>
<dbReference type="Pfam" id="PF00535">
    <property type="entry name" value="Glycos_transf_2"/>
    <property type="match status" value="1"/>
</dbReference>
<dbReference type="PANTHER" id="PTHR43685:SF2">
    <property type="entry name" value="GLYCOSYLTRANSFERASE 2-LIKE DOMAIN-CONTAINING PROTEIN"/>
    <property type="match status" value="1"/>
</dbReference>
<dbReference type="PANTHER" id="PTHR43685">
    <property type="entry name" value="GLYCOSYLTRANSFERASE"/>
    <property type="match status" value="1"/>
</dbReference>
<feature type="domain" description="Glycosyltransferase 2-like" evidence="1">
    <location>
        <begin position="7"/>
        <end position="125"/>
    </location>
</feature>
<dbReference type="SUPFAM" id="SSF53448">
    <property type="entry name" value="Nucleotide-diphospho-sugar transferases"/>
    <property type="match status" value="1"/>
</dbReference>
<reference evidence="3" key="1">
    <citation type="submission" date="2018-12" db="EMBL/GenBank/DDBJ databases">
        <title>Tengunoibacter tsumagoiensis gen. nov., sp. nov., Dictyobacter kobayashii sp. nov., D. alpinus sp. nov., and D. joshuensis sp. nov. and description of Dictyobacteraceae fam. nov. within the order Ktedonobacterales isolated from Tengu-no-mugimeshi.</title>
        <authorList>
            <person name="Wang C.M."/>
            <person name="Zheng Y."/>
            <person name="Sakai Y."/>
            <person name="Toyoda A."/>
            <person name="Minakuchi Y."/>
            <person name="Abe K."/>
            <person name="Yokota A."/>
            <person name="Yabe S."/>
        </authorList>
    </citation>
    <scope>NUCLEOTIDE SEQUENCE [LARGE SCALE GENOMIC DNA]</scope>
    <source>
        <strain evidence="3">Uno3</strain>
    </source>
</reference>
<dbReference type="InterPro" id="IPR001173">
    <property type="entry name" value="Glyco_trans_2-like"/>
</dbReference>
<accession>A0A402A737</accession>
<dbReference type="Gene3D" id="3.90.550.10">
    <property type="entry name" value="Spore Coat Polysaccharide Biosynthesis Protein SpsA, Chain A"/>
    <property type="match status" value="1"/>
</dbReference>
<dbReference type="EMBL" id="BIFR01000002">
    <property type="protein sequence ID" value="GCE14957.1"/>
    <property type="molecule type" value="Genomic_DNA"/>
</dbReference>
<sequence>MSSEGVSVIIPTYNQASRLAMTLQSLCHQQVGADDLFEVIVIDDGSEDETPTVLRDFANLLPLKSCFQQRAGRAAARNAGIAMSSYPLILFTDADRPLENTWIRAHRTFHERQNRAVGIGDIQEFYFSHLEEKIPLLREEMKSNYTGLLRLSRPYRYWKLIKQTLDDTGCCQLGAPWAMCLIGNLSVRRELLEASAGFDQTFTGWGFEHFELGYRLYQQGASFWYVPQATNYHLAHARPDGFYREQMAYSFAQFVAKHPDAAAQNFIHFLQGEITLGDFDRIATAGVSQLSLEKQQMKLSVLAFNS</sequence>
<protein>
    <submittedName>
        <fullName evidence="2">Glycosyl transferase</fullName>
    </submittedName>
</protein>
<dbReference type="InterPro" id="IPR050834">
    <property type="entry name" value="Glycosyltransf_2"/>
</dbReference>
<comment type="caution">
    <text evidence="2">The sequence shown here is derived from an EMBL/GenBank/DDBJ whole genome shotgun (WGS) entry which is preliminary data.</text>
</comment>